<feature type="non-terminal residue" evidence="3">
    <location>
        <position position="190"/>
    </location>
</feature>
<dbReference type="GO" id="GO:0005762">
    <property type="term" value="C:mitochondrial large ribosomal subunit"/>
    <property type="evidence" value="ECO:0007669"/>
    <property type="project" value="TreeGrafter"/>
</dbReference>
<dbReference type="EMBL" id="ML121537">
    <property type="protein sequence ID" value="RPB25518.1"/>
    <property type="molecule type" value="Genomic_DNA"/>
</dbReference>
<accession>A0A3N4LV00</accession>
<name>A0A3N4LV00_9PEZI</name>
<gene>
    <name evidence="3" type="ORF">L211DRAFT_806038</name>
</gene>
<dbReference type="OrthoDB" id="270639at2759"/>
<dbReference type="GO" id="GO:0004045">
    <property type="term" value="F:peptidyl-tRNA hydrolase activity"/>
    <property type="evidence" value="ECO:0007669"/>
    <property type="project" value="TreeGrafter"/>
</dbReference>
<organism evidence="3 4">
    <name type="scientific">Terfezia boudieri ATCC MYA-4762</name>
    <dbReference type="NCBI Taxonomy" id="1051890"/>
    <lineage>
        <taxon>Eukaryota</taxon>
        <taxon>Fungi</taxon>
        <taxon>Dikarya</taxon>
        <taxon>Ascomycota</taxon>
        <taxon>Pezizomycotina</taxon>
        <taxon>Pezizomycetes</taxon>
        <taxon>Pezizales</taxon>
        <taxon>Pezizaceae</taxon>
        <taxon>Terfezia</taxon>
    </lineage>
</organism>
<dbReference type="PANTHER" id="PTHR11075:SF54">
    <property type="entry name" value="LARGE RIBOSOMAL SUBUNIT PROTEIN ML62"/>
    <property type="match status" value="1"/>
</dbReference>
<feature type="region of interest" description="Disordered" evidence="1">
    <location>
        <begin position="148"/>
        <end position="190"/>
    </location>
</feature>
<dbReference type="InterPro" id="IPR000352">
    <property type="entry name" value="Pep_chain_release_fac_I"/>
</dbReference>
<dbReference type="AlphaFoldDB" id="A0A3N4LV00"/>
<evidence type="ECO:0000259" key="2">
    <source>
        <dbReference type="Pfam" id="PF00472"/>
    </source>
</evidence>
<dbReference type="GO" id="GO:0070126">
    <property type="term" value="P:mitochondrial translational termination"/>
    <property type="evidence" value="ECO:0007669"/>
    <property type="project" value="TreeGrafter"/>
</dbReference>
<keyword evidence="4" id="KW-1185">Reference proteome</keyword>
<dbReference type="PANTHER" id="PTHR11075">
    <property type="entry name" value="PEPTIDE CHAIN RELEASE FACTOR"/>
    <property type="match status" value="1"/>
</dbReference>
<sequence length="190" mass="21645">MSVRGLARCIPLRGSSIAGAQRFFASNTPDQGFDEEGLKEARKWLSSFTPDSIPREYCDVSFSRSSGPGGQNVNKLNTKATLRFNLNKASNHIPSLIMIRIRSDPSIGRYRTIHDELLIQSDTYRKQLDNELECYRKLYQSIVEAAALPGETSAEKKDHVSKLKRDEKERRMKMKKQHSNKKSSRRPKGD</sequence>
<dbReference type="GO" id="GO:0016150">
    <property type="term" value="F:translation release factor activity, codon nonspecific"/>
    <property type="evidence" value="ECO:0007669"/>
    <property type="project" value="TreeGrafter"/>
</dbReference>
<feature type="compositionally biased region" description="Basic and acidic residues" evidence="1">
    <location>
        <begin position="153"/>
        <end position="170"/>
    </location>
</feature>
<feature type="domain" description="Prokaryotic-type class I peptide chain release factors" evidence="2">
    <location>
        <begin position="53"/>
        <end position="185"/>
    </location>
</feature>
<proteinExistence type="predicted"/>
<reference evidence="3 4" key="1">
    <citation type="journal article" date="2018" name="Nat. Ecol. Evol.">
        <title>Pezizomycetes genomes reveal the molecular basis of ectomycorrhizal truffle lifestyle.</title>
        <authorList>
            <person name="Murat C."/>
            <person name="Payen T."/>
            <person name="Noel B."/>
            <person name="Kuo A."/>
            <person name="Morin E."/>
            <person name="Chen J."/>
            <person name="Kohler A."/>
            <person name="Krizsan K."/>
            <person name="Balestrini R."/>
            <person name="Da Silva C."/>
            <person name="Montanini B."/>
            <person name="Hainaut M."/>
            <person name="Levati E."/>
            <person name="Barry K.W."/>
            <person name="Belfiori B."/>
            <person name="Cichocki N."/>
            <person name="Clum A."/>
            <person name="Dockter R.B."/>
            <person name="Fauchery L."/>
            <person name="Guy J."/>
            <person name="Iotti M."/>
            <person name="Le Tacon F."/>
            <person name="Lindquist E.A."/>
            <person name="Lipzen A."/>
            <person name="Malagnac F."/>
            <person name="Mello A."/>
            <person name="Molinier V."/>
            <person name="Miyauchi S."/>
            <person name="Poulain J."/>
            <person name="Riccioni C."/>
            <person name="Rubini A."/>
            <person name="Sitrit Y."/>
            <person name="Splivallo R."/>
            <person name="Traeger S."/>
            <person name="Wang M."/>
            <person name="Zifcakova L."/>
            <person name="Wipf D."/>
            <person name="Zambonelli A."/>
            <person name="Paolocci F."/>
            <person name="Nowrousian M."/>
            <person name="Ottonello S."/>
            <person name="Baldrian P."/>
            <person name="Spatafora J.W."/>
            <person name="Henrissat B."/>
            <person name="Nagy L.G."/>
            <person name="Aury J.M."/>
            <person name="Wincker P."/>
            <person name="Grigoriev I.V."/>
            <person name="Bonfante P."/>
            <person name="Martin F.M."/>
        </authorList>
    </citation>
    <scope>NUCLEOTIDE SEQUENCE [LARGE SCALE GENOMIC DNA]</scope>
    <source>
        <strain evidence="3 4">ATCC MYA-4762</strain>
    </source>
</reference>
<dbReference type="InterPro" id="IPR052104">
    <property type="entry name" value="Mito_Release_Factor_mL62"/>
</dbReference>
<feature type="compositionally biased region" description="Basic residues" evidence="1">
    <location>
        <begin position="171"/>
        <end position="190"/>
    </location>
</feature>
<evidence type="ECO:0000313" key="4">
    <source>
        <dbReference type="Proteomes" id="UP000267821"/>
    </source>
</evidence>
<dbReference type="FunCoup" id="A0A3N4LV00">
    <property type="interactions" value="251"/>
</dbReference>
<dbReference type="STRING" id="1051890.A0A3N4LV00"/>
<protein>
    <recommendedName>
        <fullName evidence="2">Prokaryotic-type class I peptide chain release factors domain-containing protein</fullName>
    </recommendedName>
</protein>
<dbReference type="Gene3D" id="3.30.160.20">
    <property type="match status" value="1"/>
</dbReference>
<dbReference type="Proteomes" id="UP000267821">
    <property type="component" value="Unassembled WGS sequence"/>
</dbReference>
<dbReference type="Pfam" id="PF00472">
    <property type="entry name" value="RF-1"/>
    <property type="match status" value="1"/>
</dbReference>
<dbReference type="InParanoid" id="A0A3N4LV00"/>
<evidence type="ECO:0000256" key="1">
    <source>
        <dbReference type="SAM" id="MobiDB-lite"/>
    </source>
</evidence>
<dbReference type="SUPFAM" id="SSF110916">
    <property type="entry name" value="Peptidyl-tRNA hydrolase domain-like"/>
    <property type="match status" value="1"/>
</dbReference>
<evidence type="ECO:0000313" key="3">
    <source>
        <dbReference type="EMBL" id="RPB25518.1"/>
    </source>
</evidence>